<dbReference type="AlphaFoldDB" id="A0A6H5GL03"/>
<proteinExistence type="predicted"/>
<dbReference type="EMBL" id="CADCXU010011984">
    <property type="protein sequence ID" value="CAB0002269.1"/>
    <property type="molecule type" value="Genomic_DNA"/>
</dbReference>
<name>A0A6H5GL03_9HEMI</name>
<reference evidence="1 2" key="1">
    <citation type="submission" date="2020-02" db="EMBL/GenBank/DDBJ databases">
        <authorList>
            <person name="Ferguson B K."/>
        </authorList>
    </citation>
    <scope>NUCLEOTIDE SEQUENCE [LARGE SCALE GENOMIC DNA]</scope>
</reference>
<gene>
    <name evidence="1" type="ORF">NTEN_LOCUS8056</name>
</gene>
<organism evidence="1 2">
    <name type="scientific">Nesidiocoris tenuis</name>
    <dbReference type="NCBI Taxonomy" id="355587"/>
    <lineage>
        <taxon>Eukaryota</taxon>
        <taxon>Metazoa</taxon>
        <taxon>Ecdysozoa</taxon>
        <taxon>Arthropoda</taxon>
        <taxon>Hexapoda</taxon>
        <taxon>Insecta</taxon>
        <taxon>Pterygota</taxon>
        <taxon>Neoptera</taxon>
        <taxon>Paraneoptera</taxon>
        <taxon>Hemiptera</taxon>
        <taxon>Heteroptera</taxon>
        <taxon>Panheteroptera</taxon>
        <taxon>Cimicomorpha</taxon>
        <taxon>Miridae</taxon>
        <taxon>Dicyphina</taxon>
        <taxon>Nesidiocoris</taxon>
    </lineage>
</organism>
<evidence type="ECO:0000313" key="2">
    <source>
        <dbReference type="Proteomes" id="UP000479000"/>
    </source>
</evidence>
<dbReference type="Proteomes" id="UP000479000">
    <property type="component" value="Unassembled WGS sequence"/>
</dbReference>
<sequence length="139" mass="15588">MPLSTAPSNCIGREIMRSRNRRVIHHRAIHLGPDEEETMMGRRLRVEGGDIVNFIPWARGAINTARCAATSHDYANTAASPDEILREGPRPRMRRGSKSPKGEFCRCPPLRGPSPFMLGLAHIAHVSRRRADRDCLPSR</sequence>
<protein>
    <submittedName>
        <fullName evidence="1">Uncharacterized protein</fullName>
    </submittedName>
</protein>
<keyword evidence="2" id="KW-1185">Reference proteome</keyword>
<accession>A0A6H5GL03</accession>
<evidence type="ECO:0000313" key="1">
    <source>
        <dbReference type="EMBL" id="CAB0002269.1"/>
    </source>
</evidence>